<feature type="transmembrane region" description="Helical" evidence="8">
    <location>
        <begin position="302"/>
        <end position="319"/>
    </location>
</feature>
<evidence type="ECO:0000256" key="2">
    <source>
        <dbReference type="ARBA" id="ARBA00008335"/>
    </source>
</evidence>
<dbReference type="PANTHER" id="PTHR43271">
    <property type="entry name" value="BLL2771 PROTEIN"/>
    <property type="match status" value="1"/>
</dbReference>
<keyword evidence="7 8" id="KW-0472">Membrane</keyword>
<feature type="transmembrane region" description="Helical" evidence="8">
    <location>
        <begin position="384"/>
        <end position="405"/>
    </location>
</feature>
<feature type="transmembrane region" description="Helical" evidence="8">
    <location>
        <begin position="66"/>
        <end position="85"/>
    </location>
</feature>
<proteinExistence type="inferred from homology"/>
<feature type="transmembrane region" description="Helical" evidence="8">
    <location>
        <begin position="271"/>
        <end position="290"/>
    </location>
</feature>
<dbReference type="EMBL" id="BPEY01000102">
    <property type="protein sequence ID" value="GIU51010.1"/>
    <property type="molecule type" value="Genomic_DNA"/>
</dbReference>
<gene>
    <name evidence="10" type="ORF">TUM4438_39120</name>
</gene>
<keyword evidence="5 8" id="KW-0812">Transmembrane</keyword>
<feature type="transmembrane region" description="Helical" evidence="8">
    <location>
        <begin position="325"/>
        <end position="347"/>
    </location>
</feature>
<evidence type="ECO:0000313" key="11">
    <source>
        <dbReference type="Proteomes" id="UP000887104"/>
    </source>
</evidence>
<evidence type="ECO:0000256" key="1">
    <source>
        <dbReference type="ARBA" id="ARBA00004651"/>
    </source>
</evidence>
<evidence type="ECO:0000256" key="7">
    <source>
        <dbReference type="ARBA" id="ARBA00023136"/>
    </source>
</evidence>
<dbReference type="Gene3D" id="1.20.1250.20">
    <property type="entry name" value="MFS general substrate transporter like domains"/>
    <property type="match status" value="1"/>
</dbReference>
<feature type="domain" description="Major facilitator superfamily (MFS) profile" evidence="9">
    <location>
        <begin position="28"/>
        <end position="413"/>
    </location>
</feature>
<dbReference type="Proteomes" id="UP000887104">
    <property type="component" value="Unassembled WGS sequence"/>
</dbReference>
<evidence type="ECO:0000256" key="5">
    <source>
        <dbReference type="ARBA" id="ARBA00022692"/>
    </source>
</evidence>
<evidence type="ECO:0000313" key="10">
    <source>
        <dbReference type="EMBL" id="GIU51010.1"/>
    </source>
</evidence>
<feature type="transmembrane region" description="Helical" evidence="8">
    <location>
        <begin position="28"/>
        <end position="46"/>
    </location>
</feature>
<keyword evidence="4" id="KW-1003">Cell membrane</keyword>
<evidence type="ECO:0000259" key="9">
    <source>
        <dbReference type="PROSITE" id="PS50850"/>
    </source>
</evidence>
<feature type="transmembrane region" description="Helical" evidence="8">
    <location>
        <begin position="183"/>
        <end position="202"/>
    </location>
</feature>
<feature type="transmembrane region" description="Helical" evidence="8">
    <location>
        <begin position="119"/>
        <end position="140"/>
    </location>
</feature>
<evidence type="ECO:0000256" key="3">
    <source>
        <dbReference type="ARBA" id="ARBA00022448"/>
    </source>
</evidence>
<feature type="transmembrane region" description="Helical" evidence="8">
    <location>
        <begin position="238"/>
        <end position="259"/>
    </location>
</feature>
<dbReference type="PROSITE" id="PS50850">
    <property type="entry name" value="MFS"/>
    <property type="match status" value="1"/>
</dbReference>
<feature type="transmembrane region" description="Helical" evidence="8">
    <location>
        <begin position="97"/>
        <end position="113"/>
    </location>
</feature>
<dbReference type="InterPro" id="IPR011701">
    <property type="entry name" value="MFS"/>
</dbReference>
<reference evidence="10" key="1">
    <citation type="submission" date="2021-05" db="EMBL/GenBank/DDBJ databases">
        <title>Molecular characterization for Shewanella algae harboring chromosomal blaOXA-55-like strains isolated from clinical and environment sample.</title>
        <authorList>
            <person name="Ohama Y."/>
            <person name="Aoki K."/>
            <person name="Harada S."/>
            <person name="Moriya K."/>
            <person name="Ishii Y."/>
            <person name="Tateda K."/>
        </authorList>
    </citation>
    <scope>NUCLEOTIDE SEQUENCE</scope>
    <source>
        <strain evidence="10">JCM 11563</strain>
    </source>
</reference>
<protein>
    <submittedName>
        <fullName evidence="10">MFS transporter</fullName>
    </submittedName>
</protein>
<keyword evidence="3" id="KW-0813">Transport</keyword>
<dbReference type="SUPFAM" id="SSF103473">
    <property type="entry name" value="MFS general substrate transporter"/>
    <property type="match status" value="1"/>
</dbReference>
<dbReference type="InterPro" id="IPR036259">
    <property type="entry name" value="MFS_trans_sf"/>
</dbReference>
<comment type="similarity">
    <text evidence="2">Belongs to the major facilitator superfamily.</text>
</comment>
<keyword evidence="6 8" id="KW-1133">Transmembrane helix</keyword>
<evidence type="ECO:0000256" key="8">
    <source>
        <dbReference type="SAM" id="Phobius"/>
    </source>
</evidence>
<dbReference type="Pfam" id="PF07690">
    <property type="entry name" value="MFS_1"/>
    <property type="match status" value="1"/>
</dbReference>
<comment type="caution">
    <text evidence="10">The sequence shown here is derived from an EMBL/GenBank/DDBJ whole genome shotgun (WGS) entry which is preliminary data.</text>
</comment>
<evidence type="ECO:0000256" key="6">
    <source>
        <dbReference type="ARBA" id="ARBA00022989"/>
    </source>
</evidence>
<sequence length="421" mass="46302">MLSVLKHFELCAMSTSNVCGQDTNELRLILSLSFASMVIFINLYLVQGMLPLIADAFSVTKSHATLLLSVTSFTMAFSLLLFAVLSDRVGRKKPILVSLYLLVILDFCALFITEFSQLVMLRMLQGALLASVPAMAMAYFKDELGNNALLKAGAIYIAANSVGGIAGRLLGGAMAQYLDWQQAMALLTGVSLIGTLIVSYLLPKSHFLKPELELGKWPLKKSDFKGFCYHLADPKLRLMYLVGGLAFMVMVNQFSYIQLHLMDSPFNLGRFEVTLIFLCYLSGTYASYRSAKWVAKQGVKRVFIYSVLALLAGTLLTLADHLTAIFMGFLISAFGFFLIHSSCNAWVAYRAKEHRAKATALYLCSYYLGAAMGGPYLLPFWNLWGWQGVVLGSVIALTILALVVLKLVNSKSQSGQLALES</sequence>
<keyword evidence="11" id="KW-1185">Reference proteome</keyword>
<feature type="transmembrane region" description="Helical" evidence="8">
    <location>
        <begin position="152"/>
        <end position="171"/>
    </location>
</feature>
<dbReference type="PANTHER" id="PTHR43271:SF1">
    <property type="entry name" value="INNER MEMBRANE TRANSPORT PROTEIN YNFM"/>
    <property type="match status" value="1"/>
</dbReference>
<evidence type="ECO:0000256" key="4">
    <source>
        <dbReference type="ARBA" id="ARBA00022475"/>
    </source>
</evidence>
<feature type="transmembrane region" description="Helical" evidence="8">
    <location>
        <begin position="359"/>
        <end position="378"/>
    </location>
</feature>
<comment type="subcellular location">
    <subcellularLocation>
        <location evidence="1">Cell membrane</location>
        <topology evidence="1">Multi-pass membrane protein</topology>
    </subcellularLocation>
</comment>
<dbReference type="InterPro" id="IPR020846">
    <property type="entry name" value="MFS_dom"/>
</dbReference>
<accession>A0ABQ4PPZ4</accession>
<dbReference type="CDD" id="cd17324">
    <property type="entry name" value="MFS_NepI_like"/>
    <property type="match status" value="1"/>
</dbReference>
<name>A0ABQ4PPZ4_9GAMM</name>
<organism evidence="10 11">
    <name type="scientific">Shewanella sairae</name>
    <dbReference type="NCBI Taxonomy" id="190310"/>
    <lineage>
        <taxon>Bacteria</taxon>
        <taxon>Pseudomonadati</taxon>
        <taxon>Pseudomonadota</taxon>
        <taxon>Gammaproteobacteria</taxon>
        <taxon>Alteromonadales</taxon>
        <taxon>Shewanellaceae</taxon>
        <taxon>Shewanella</taxon>
    </lineage>
</organism>